<organism evidence="1 2">
    <name type="scientific">Ciceribacter selenitireducens ATCC BAA-1503</name>
    <dbReference type="NCBI Taxonomy" id="1336235"/>
    <lineage>
        <taxon>Bacteria</taxon>
        <taxon>Pseudomonadati</taxon>
        <taxon>Pseudomonadota</taxon>
        <taxon>Alphaproteobacteria</taxon>
        <taxon>Hyphomicrobiales</taxon>
        <taxon>Rhizobiaceae</taxon>
        <taxon>Ciceribacter</taxon>
    </lineage>
</organism>
<dbReference type="EMBL" id="UEYP01000041">
    <property type="protein sequence ID" value="SSC67312.1"/>
    <property type="molecule type" value="Genomic_DNA"/>
</dbReference>
<proteinExistence type="predicted"/>
<dbReference type="Proteomes" id="UP000254764">
    <property type="component" value="Unassembled WGS sequence"/>
</dbReference>
<protein>
    <submittedName>
        <fullName evidence="1">Uncharacterized protein</fullName>
    </submittedName>
</protein>
<sequence>MVTLMVGVRNGFAELLIAPWTADILRWTPSDNLEKEWIVEAGRRWKDLFDFYGVRPTVAEVIEILE</sequence>
<evidence type="ECO:0000313" key="2">
    <source>
        <dbReference type="Proteomes" id="UP000254764"/>
    </source>
</evidence>
<name>A0A376AHJ1_9HYPH</name>
<evidence type="ECO:0000313" key="1">
    <source>
        <dbReference type="EMBL" id="SSC67312.1"/>
    </source>
</evidence>
<reference evidence="2" key="1">
    <citation type="submission" date="2018-07" db="EMBL/GenBank/DDBJ databases">
        <authorList>
            <person name="Peiro R."/>
            <person name="Begona"/>
            <person name="Cbmso G."/>
            <person name="Lopez M."/>
            <person name="Gonzalez S."/>
        </authorList>
    </citation>
    <scope>NUCLEOTIDE SEQUENCE [LARGE SCALE GENOMIC DNA]</scope>
</reference>
<dbReference type="AlphaFoldDB" id="A0A376AHJ1"/>
<accession>A0A376AHJ1</accession>
<gene>
    <name evidence="1" type="ORF">RHIZ70_3020</name>
</gene>
<keyword evidence="2" id="KW-1185">Reference proteome</keyword>